<feature type="compositionally biased region" description="Acidic residues" evidence="1">
    <location>
        <begin position="425"/>
        <end position="435"/>
    </location>
</feature>
<dbReference type="OrthoDB" id="364553at2759"/>
<dbReference type="OMA" id="NIYVCSY"/>
<dbReference type="EMBL" id="LK934642">
    <property type="protein sequence ID" value="CDU20801.1"/>
    <property type="molecule type" value="Genomic_DNA"/>
</dbReference>
<feature type="region of interest" description="Disordered" evidence="1">
    <location>
        <begin position="412"/>
        <end position="468"/>
    </location>
</feature>
<dbReference type="GeneID" id="3791519"/>
<reference evidence="4 5" key="1">
    <citation type="journal article" date="2014" name="BMC Biol.">
        <title>A comprehensive evaluation of rodent malaria parasite genomes and gene expression.</title>
        <authorList>
            <person name="Otto T.D."/>
            <person name="Bohme U."/>
            <person name="Jackson A.P."/>
            <person name="Hunt M."/>
            <person name="Franke-Fayard B."/>
            <person name="Hoeijmakers W.A."/>
            <person name="Religa A.A."/>
            <person name="Robertson L."/>
            <person name="Sanders M."/>
            <person name="Ogun S.A."/>
            <person name="Cunningham D."/>
            <person name="Erhart A."/>
            <person name="Billker O."/>
            <person name="Khan S.M."/>
            <person name="Stunnenberg H.G."/>
            <person name="Langhorne J."/>
            <person name="Holder A.A."/>
            <person name="Waters A.P."/>
            <person name="Newbold C.I."/>
            <person name="Pain A."/>
            <person name="Berriman M."/>
            <person name="Janse C.J."/>
        </authorList>
    </citation>
    <scope>NUCLEOTIDE SEQUENCE [LARGE SCALE GENOMIC DNA]</scope>
    <source>
        <strain evidence="3 4">17X</strain>
        <strain evidence="2 5">YM</strain>
    </source>
</reference>
<evidence type="ECO:0000313" key="4">
    <source>
        <dbReference type="Proteomes" id="UP000072874"/>
    </source>
</evidence>
<gene>
    <name evidence="3" type="ORF">PY17X_1445600</name>
    <name evidence="2" type="ORF">PYYM_1447200</name>
</gene>
<dbReference type="Proteomes" id="UP000072874">
    <property type="component" value="Chromosome 14"/>
</dbReference>
<proteinExistence type="predicted"/>
<dbReference type="KEGG" id="pyo:PY17X_1445600"/>
<evidence type="ECO:0000256" key="1">
    <source>
        <dbReference type="SAM" id="MobiDB-lite"/>
    </source>
</evidence>
<dbReference type="VEuPathDB" id="PlasmoDB:PY17X_1445600"/>
<protein>
    <submittedName>
        <fullName evidence="2">Uncharacterized protein</fullName>
    </submittedName>
</protein>
<reference evidence="2" key="3">
    <citation type="submission" date="2014-05" db="EMBL/GenBank/DDBJ databases">
        <authorList>
            <person name="Aslett A.Martin."/>
            <person name="De Silva Nishadi"/>
        </authorList>
    </citation>
    <scope>NUCLEOTIDE SEQUENCE</scope>
    <source>
        <strain evidence="2">YM</strain>
    </source>
</reference>
<feature type="region of interest" description="Disordered" evidence="1">
    <location>
        <begin position="121"/>
        <end position="140"/>
    </location>
</feature>
<feature type="compositionally biased region" description="Basic and acidic residues" evidence="1">
    <location>
        <begin position="437"/>
        <end position="467"/>
    </location>
</feature>
<accession>A0A078KFU1</accession>
<dbReference type="VEuPathDB" id="PlasmoDB:Py17XNL_001401288"/>
<dbReference type="EMBL" id="LM993668">
    <property type="protein sequence ID" value="VTZ81764.1"/>
    <property type="molecule type" value="Genomic_DNA"/>
</dbReference>
<reference evidence="3" key="2">
    <citation type="submission" date="2014-05" db="EMBL/GenBank/DDBJ databases">
        <authorList>
            <person name="Aslett M.A."/>
            <person name="De Silva N."/>
        </authorList>
    </citation>
    <scope>NUCLEOTIDE SEQUENCE</scope>
    <source>
        <strain evidence="3">17X</strain>
    </source>
</reference>
<dbReference type="VEuPathDB" id="PlasmoDB:PYYM_1447200"/>
<evidence type="ECO:0000313" key="2">
    <source>
        <dbReference type="EMBL" id="CDU20801.1"/>
    </source>
</evidence>
<organism evidence="2 5">
    <name type="scientific">Plasmodium yoelii</name>
    <dbReference type="NCBI Taxonomy" id="5861"/>
    <lineage>
        <taxon>Eukaryota</taxon>
        <taxon>Sar</taxon>
        <taxon>Alveolata</taxon>
        <taxon>Apicomplexa</taxon>
        <taxon>Aconoidasida</taxon>
        <taxon>Haemosporida</taxon>
        <taxon>Plasmodiidae</taxon>
        <taxon>Plasmodium</taxon>
        <taxon>Plasmodium (Vinckeia)</taxon>
    </lineage>
</organism>
<feature type="compositionally biased region" description="Low complexity" evidence="1">
    <location>
        <begin position="412"/>
        <end position="424"/>
    </location>
</feature>
<name>A0A078KFU1_PLAYE</name>
<reference evidence="3" key="4">
    <citation type="submission" date="2019-05" db="EMBL/GenBank/DDBJ databases">
        <authorList>
            <consortium name="Pathogen Informatics"/>
        </authorList>
    </citation>
    <scope>NUCLEOTIDE SEQUENCE</scope>
    <source>
        <strain evidence="3">17X</strain>
    </source>
</reference>
<dbReference type="AlphaFoldDB" id="A0A078KFU1"/>
<dbReference type="VEuPathDB" id="PlasmoDB:PY05683"/>
<sequence>MDKYENTNDISNFLIGQELIIDKLLFEKKYLTNKRKSKIKGGNKLSYYLNDKFNTFLGYDNFINTIYKKEKKFKCNISERKKEKKIKKETINSNDSSSEYKNKNNDPSSLKLKNKRCANTSSINAPIKKRRGESAETNNVEKKNTKVDVKYIVKNESKELSLHDDNENKNLNTCKEKENNNKLLNNVNNNICHDNIIKKEAEACNFLYTSQLLNNNMNIFSDELESNNYTSSSYHSDTSEISNVSPDMVCFEKQFKYIYDIYKKNDKNVYLFYNPPVCKCTNKILKEQYFQNLYMQYPCLFNCSFNNDTQTEKCDNIKHEKTTNFDEKNNCNTNIEIKEEDINTKQDKMNITSENKNSKINNMNKISIGEVSSYAVELKLYAKAFFELYFFERYYDKIKNYYTYPLERKLNNNDNNNDNNNNDNNNDDNNNDNDNNDSYKDIKNGVKSEVKNEDQTNETIKSEKMTKEPITSLTKEDEDMLKTYFNKCLYKVLTNKSNTCNNNSCCGLLYVPYSYIIVILNRKVENLTYVCTNLKLPSNTDIYYNNKKNVITICTKNLEHEFFIYYCLKQDKYIKNIIIYDIYYDGFIPFFKPLVNLKSKKNQENIINYINYNKNVNLSIVFFLTQSREKENDPTQLKKSENKALNENNDQKCEIIQNIYSDKEKGINNEKNIVSDNVSGVSNEMRSNYFNEKEVEETKNMNFQICRIVNINHRIGFKLGTNTHANNNSSSTIRMNVNKKNYHLTSQRDENNIEDYFSNICNGNEVINNMNINMVVDKILKIVNKKDSMCNDKCIYHNYNKNNMKNKQVQIYLCEAINSFAFDRRPLCIKKRDITLSTYANFYKIINSYNPNKNQNKIHDIIKKHLDHDVFKKGIMKKNILLNCGYSSKVKDNKICQIEQVQTNEITKTIKKEIDYLSDGDEDTSIKNNINENKTTNIDKQNESQICTENISNITLKSEKKNIYDTSDDEKIQTKETDNLFNEMFFIFNDNSDLYTYEESKQSRIDSINKINENNNIKKNNSFNRNPLWDMLSTRYLQALFNIYVCSYLIEQNNCNINSIEKKKKKKLKNIPYEYKTHIIKNYYYYLFKLYKSKFNVILEESEEDMIHKSVWK</sequence>
<dbReference type="Proteomes" id="UP000072904">
    <property type="component" value="Chromosome 14"/>
</dbReference>
<dbReference type="RefSeq" id="XP_022812981.1">
    <property type="nucleotide sequence ID" value="XM_022957621.1"/>
</dbReference>
<evidence type="ECO:0000313" key="5">
    <source>
        <dbReference type="Proteomes" id="UP000072904"/>
    </source>
</evidence>
<feature type="region of interest" description="Disordered" evidence="1">
    <location>
        <begin position="84"/>
        <end position="115"/>
    </location>
</feature>
<evidence type="ECO:0000313" key="3">
    <source>
        <dbReference type="EMBL" id="VTZ81764.1"/>
    </source>
</evidence>